<dbReference type="Pfam" id="PF08145">
    <property type="entry name" value="BOP1NT"/>
    <property type="match status" value="1"/>
</dbReference>
<dbReference type="PROSITE" id="PS50294">
    <property type="entry name" value="WD_REPEATS_REGION"/>
    <property type="match status" value="1"/>
</dbReference>
<dbReference type="PANTHER" id="PTHR17605:SF0">
    <property type="entry name" value="RIBOSOME BIOGENESIS PROTEIN BOP1"/>
    <property type="match status" value="1"/>
</dbReference>
<protein>
    <recommendedName>
        <fullName evidence="9">BOP1 N-terminal domain-containing protein</fullName>
    </recommendedName>
</protein>
<evidence type="ECO:0000256" key="6">
    <source>
        <dbReference type="ARBA" id="ARBA00023242"/>
    </source>
</evidence>
<dbReference type="AlphaFoldDB" id="A0A5A8D276"/>
<evidence type="ECO:0000256" key="2">
    <source>
        <dbReference type="ARBA" id="ARBA00022517"/>
    </source>
</evidence>
<dbReference type="Gene3D" id="2.130.10.10">
    <property type="entry name" value="YVTN repeat-like/Quinoprotein amine dehydrogenase"/>
    <property type="match status" value="2"/>
</dbReference>
<keyword evidence="6" id="KW-0539">Nucleus</keyword>
<dbReference type="InterPro" id="IPR036322">
    <property type="entry name" value="WD40_repeat_dom_sf"/>
</dbReference>
<evidence type="ECO:0000313" key="11">
    <source>
        <dbReference type="EMBL" id="KAA0168240.1"/>
    </source>
</evidence>
<evidence type="ECO:0000256" key="7">
    <source>
        <dbReference type="PROSITE-ProRule" id="PRU00221"/>
    </source>
</evidence>
<dbReference type="InterPro" id="IPR012953">
    <property type="entry name" value="BOP1_N_dom"/>
</dbReference>
<keyword evidence="4 7" id="KW-0853">WD repeat</keyword>
<feature type="domain" description="BOP1 N-terminal" evidence="9">
    <location>
        <begin position="348"/>
        <end position="645"/>
    </location>
</feature>
<dbReference type="InterPro" id="IPR028598">
    <property type="entry name" value="BOP1/Erb1"/>
</dbReference>
<evidence type="ECO:0000256" key="5">
    <source>
        <dbReference type="ARBA" id="ARBA00022737"/>
    </source>
</evidence>
<dbReference type="PROSITE" id="PS50082">
    <property type="entry name" value="WD_REPEATS_2"/>
    <property type="match status" value="1"/>
</dbReference>
<dbReference type="EMBL" id="VLTM01000054">
    <property type="protein sequence ID" value="KAA0159406.1"/>
    <property type="molecule type" value="Genomic_DNA"/>
</dbReference>
<dbReference type="Proteomes" id="UP000325113">
    <property type="component" value="Unassembled WGS sequence"/>
</dbReference>
<keyword evidence="2" id="KW-0690">Ribosome biogenesis</keyword>
<evidence type="ECO:0000256" key="1">
    <source>
        <dbReference type="ARBA" id="ARBA00004604"/>
    </source>
</evidence>
<evidence type="ECO:0000313" key="12">
    <source>
        <dbReference type="Proteomes" id="UP000324907"/>
    </source>
</evidence>
<evidence type="ECO:0000256" key="4">
    <source>
        <dbReference type="ARBA" id="ARBA00022574"/>
    </source>
</evidence>
<dbReference type="Pfam" id="PF00400">
    <property type="entry name" value="WD40"/>
    <property type="match status" value="3"/>
</dbReference>
<keyword evidence="3" id="KW-0698">rRNA processing</keyword>
<feature type="compositionally biased region" description="Acidic residues" evidence="8">
    <location>
        <begin position="109"/>
        <end position="151"/>
    </location>
</feature>
<dbReference type="InterPro" id="IPR015943">
    <property type="entry name" value="WD40/YVTN_repeat-like_dom_sf"/>
</dbReference>
<dbReference type="Proteomes" id="UP000324907">
    <property type="component" value="Unassembled WGS sequence"/>
</dbReference>
<dbReference type="PANTHER" id="PTHR17605">
    <property type="entry name" value="RIBOSOME BIOGENESIS PROTEIN BOP1 BLOCK OF PROLIFERATION 1 PROTEIN"/>
    <property type="match status" value="1"/>
</dbReference>
<feature type="compositionally biased region" description="Low complexity" evidence="8">
    <location>
        <begin position="62"/>
        <end position="85"/>
    </location>
</feature>
<dbReference type="GO" id="GO:0070545">
    <property type="term" value="C:PeBoW complex"/>
    <property type="evidence" value="ECO:0007669"/>
    <property type="project" value="TreeGrafter"/>
</dbReference>
<feature type="repeat" description="WD" evidence="7">
    <location>
        <begin position="652"/>
        <end position="693"/>
    </location>
</feature>
<comment type="subcellular location">
    <subcellularLocation>
        <location evidence="1">Nucleus</location>
        <location evidence="1">Nucleolus</location>
    </subcellularLocation>
</comment>
<feature type="region of interest" description="Disordered" evidence="8">
    <location>
        <begin position="520"/>
        <end position="553"/>
    </location>
</feature>
<dbReference type="SMART" id="SM01035">
    <property type="entry name" value="BOP1NT"/>
    <property type="match status" value="1"/>
</dbReference>
<dbReference type="PROSITE" id="PS00678">
    <property type="entry name" value="WD_REPEATS_1"/>
    <property type="match status" value="1"/>
</dbReference>
<feature type="compositionally biased region" description="Low complexity" evidence="8">
    <location>
        <begin position="8"/>
        <end position="22"/>
    </location>
</feature>
<proteinExistence type="predicted"/>
<name>A0A5A8D276_CAFRO</name>
<dbReference type="GO" id="GO:0030687">
    <property type="term" value="C:preribosome, large subunit precursor"/>
    <property type="evidence" value="ECO:0007669"/>
    <property type="project" value="TreeGrafter"/>
</dbReference>
<sequence length="1227" mass="128613">MPKRGRTSAPAAELAGSGSSAGRRSRSREVAEAKEVGFAWDGSKPVAGGKAGKRALSKQAARKGGVAVASGRAAAGRKGSAAASAQPGKQATRGKRAQAAEEETKSESVSEEEDEMQSASEDADEEEEEDEEGEDEGDWDGSWSSDEDEDAAGGAPASSHAGGGGGDDDDDSGDDAAAAESKSDSRYAAALEAAALRSRTRRAREAVTDAFNRAALGAQLATSSAEPSRATAEGRAAASRREEAARAAAALRARLPVSALARGVAASLGVLPAGLEAADADGAAARASARDPASAAAAAALAPSARPVAAMGAGTGDAAAVRMHVDDLSSDDEAPKNTAGSSVPREWYAGLPIVGYDVSGAPIARREGEDRIAQFLKSQEDPVAFRWTVYDSENDEEVTLSARDVGMLKTMREGGFAHPEFDETSDDYNLTDLFAVPDKDDPSALYSEGDYEPKRRFLPSRWEAMRVNKLRRAIREGRLRVRTAEERLADLDPKAKERAAREPTYSLWGADGMAVDPHDMASGALDPAHRPRGQPAHIAAPKPRPPGHAASYRPPREFLLTDKEREVWQATPRHRRPAGLEGDLEPTRYDSLRAVPAYAPLLRERFERCLDLYLAPRRVRQRLNVSDVASLLPKLPDPRELRPFPTTAAVTYEGHTGRVRCVDVSPDGQFVATGGDDGSLRVWDLETGRELRCWRFADVGDARNREAAAAGEAAEAAAAAAAAAADSDDEEAGAASIAAKAAASRAAAASAAAGLGGGSVIVSAVRWNPNPAAHVLLAAVGPDVIVVYPGLATPEQLQTTHSLLAGTAAEAARQAEATAQLAAARAAARADAIAAAGDDEDAAAEAAARADAADADAVATVALSRAARLAATMTDVVVPGSATSTAGDEDDVDADEAAAIARDSAPRPLEGAPSGGDAFDETVDGAAVPKARRRFVRWMWIAGQDGSTDHDEDVDVEDGADDAGAGSDAAYRRYSLSAAALSSPEALAAPGTAGVAACLRHHSAVRSLGWHPKGDYVVTVCPGAPVAPVLLHQLTKRRSQFPFTEAGGLALKGGAVQTAVFHPSAPELLIATRRAVRRYSLAKREQLQKLQRGPRWISCLAMHPEGEHMVVGGFDRRVSWFDTEVSEHAWQTLRYHEEAVRDAAFHQGAHPLLATASDDGRVQVFHARPPLPADMSMDPVIVPVKILRPCPRTEDGLATLALAWHPTQPWLVTAGADGKAVLHQDLP</sequence>
<evidence type="ECO:0000313" key="10">
    <source>
        <dbReference type="EMBL" id="KAA0159406.1"/>
    </source>
</evidence>
<feature type="region of interest" description="Disordered" evidence="8">
    <location>
        <begin position="1"/>
        <end position="187"/>
    </location>
</feature>
<reference evidence="12 13" key="1">
    <citation type="submission" date="2019-07" db="EMBL/GenBank/DDBJ databases">
        <title>Genomes of Cafeteria roenbergensis.</title>
        <authorList>
            <person name="Fischer M.G."/>
            <person name="Hackl T."/>
            <person name="Roman M."/>
        </authorList>
    </citation>
    <scope>NUCLEOTIDE SEQUENCE [LARGE SCALE GENOMIC DNA]</scope>
    <source>
        <strain evidence="10 13">Cflag</strain>
        <strain evidence="11 12">RCC970-E3</strain>
    </source>
</reference>
<comment type="caution">
    <text evidence="10">The sequence shown here is derived from an EMBL/GenBank/DDBJ whole genome shotgun (WGS) entry which is preliminary data.</text>
</comment>
<accession>A0A5A8D276</accession>
<dbReference type="SMART" id="SM00320">
    <property type="entry name" value="WD40"/>
    <property type="match status" value="5"/>
</dbReference>
<evidence type="ECO:0000259" key="9">
    <source>
        <dbReference type="SMART" id="SM01035"/>
    </source>
</evidence>
<organism evidence="10 13">
    <name type="scientific">Cafeteria roenbergensis</name>
    <name type="common">Marine flagellate</name>
    <dbReference type="NCBI Taxonomy" id="33653"/>
    <lineage>
        <taxon>Eukaryota</taxon>
        <taxon>Sar</taxon>
        <taxon>Stramenopiles</taxon>
        <taxon>Bigyra</taxon>
        <taxon>Opalozoa</taxon>
        <taxon>Bicosoecida</taxon>
        <taxon>Cafeteriaceae</taxon>
        <taxon>Cafeteria</taxon>
    </lineage>
</organism>
<feature type="compositionally biased region" description="Basic and acidic residues" evidence="8">
    <location>
        <begin position="98"/>
        <end position="108"/>
    </location>
</feature>
<dbReference type="GO" id="GO:0000463">
    <property type="term" value="P:maturation of LSU-rRNA from tricistronic rRNA transcript (SSU-rRNA, 5.8S rRNA, LSU-rRNA)"/>
    <property type="evidence" value="ECO:0007669"/>
    <property type="project" value="TreeGrafter"/>
</dbReference>
<evidence type="ECO:0000256" key="3">
    <source>
        <dbReference type="ARBA" id="ARBA00022552"/>
    </source>
</evidence>
<dbReference type="InterPro" id="IPR001680">
    <property type="entry name" value="WD40_rpt"/>
</dbReference>
<dbReference type="EMBL" id="VLTL01000029">
    <property type="protein sequence ID" value="KAA0168240.1"/>
    <property type="molecule type" value="Genomic_DNA"/>
</dbReference>
<dbReference type="InterPro" id="IPR019775">
    <property type="entry name" value="WD40_repeat_CS"/>
</dbReference>
<dbReference type="SUPFAM" id="SSF50978">
    <property type="entry name" value="WD40 repeat-like"/>
    <property type="match status" value="1"/>
</dbReference>
<gene>
    <name evidence="11" type="ORF">FNF28_02536</name>
    <name evidence="10" type="ORF">FNF31_04878</name>
</gene>
<evidence type="ECO:0000313" key="13">
    <source>
        <dbReference type="Proteomes" id="UP000325113"/>
    </source>
</evidence>
<keyword evidence="5" id="KW-0677">Repeat</keyword>
<evidence type="ECO:0000256" key="8">
    <source>
        <dbReference type="SAM" id="MobiDB-lite"/>
    </source>
</evidence>
<dbReference type="GO" id="GO:0043021">
    <property type="term" value="F:ribonucleoprotein complex binding"/>
    <property type="evidence" value="ECO:0007669"/>
    <property type="project" value="TreeGrafter"/>
</dbReference>
<feature type="compositionally biased region" description="Low complexity" evidence="8">
    <location>
        <begin position="175"/>
        <end position="187"/>
    </location>
</feature>